<feature type="transmembrane region" description="Helical" evidence="1">
    <location>
        <begin position="53"/>
        <end position="73"/>
    </location>
</feature>
<evidence type="ECO:0000313" key="3">
    <source>
        <dbReference type="Proteomes" id="UP001501444"/>
    </source>
</evidence>
<evidence type="ECO:0000256" key="1">
    <source>
        <dbReference type="SAM" id="Phobius"/>
    </source>
</evidence>
<evidence type="ECO:0008006" key="4">
    <source>
        <dbReference type="Google" id="ProtNLM"/>
    </source>
</evidence>
<name>A0ABN3H5Y1_9ACTN</name>
<gene>
    <name evidence="2" type="ORF">GCM10010170_070890</name>
</gene>
<comment type="caution">
    <text evidence="2">The sequence shown here is derived from an EMBL/GenBank/DDBJ whole genome shotgun (WGS) entry which is preliminary data.</text>
</comment>
<keyword evidence="3" id="KW-1185">Reference proteome</keyword>
<keyword evidence="1" id="KW-0812">Transmembrane</keyword>
<organism evidence="2 3">
    <name type="scientific">Dactylosporangium salmoneum</name>
    <dbReference type="NCBI Taxonomy" id="53361"/>
    <lineage>
        <taxon>Bacteria</taxon>
        <taxon>Bacillati</taxon>
        <taxon>Actinomycetota</taxon>
        <taxon>Actinomycetes</taxon>
        <taxon>Micromonosporales</taxon>
        <taxon>Micromonosporaceae</taxon>
        <taxon>Dactylosporangium</taxon>
    </lineage>
</organism>
<keyword evidence="1" id="KW-0472">Membrane</keyword>
<dbReference type="Proteomes" id="UP001501444">
    <property type="component" value="Unassembled WGS sequence"/>
</dbReference>
<reference evidence="2 3" key="1">
    <citation type="journal article" date="2019" name="Int. J. Syst. Evol. Microbiol.">
        <title>The Global Catalogue of Microorganisms (GCM) 10K type strain sequencing project: providing services to taxonomists for standard genome sequencing and annotation.</title>
        <authorList>
            <consortium name="The Broad Institute Genomics Platform"/>
            <consortium name="The Broad Institute Genome Sequencing Center for Infectious Disease"/>
            <person name="Wu L."/>
            <person name="Ma J."/>
        </authorList>
    </citation>
    <scope>NUCLEOTIDE SEQUENCE [LARGE SCALE GENOMIC DNA]</scope>
    <source>
        <strain evidence="2 3">JCM 3272</strain>
    </source>
</reference>
<feature type="transmembrane region" description="Helical" evidence="1">
    <location>
        <begin position="130"/>
        <end position="156"/>
    </location>
</feature>
<evidence type="ECO:0000313" key="2">
    <source>
        <dbReference type="EMBL" id="GAA2370049.1"/>
    </source>
</evidence>
<accession>A0ABN3H5Y1</accession>
<dbReference type="EMBL" id="BAAARV010000069">
    <property type="protein sequence ID" value="GAA2370049.1"/>
    <property type="molecule type" value="Genomic_DNA"/>
</dbReference>
<proteinExistence type="predicted"/>
<keyword evidence="1" id="KW-1133">Transmembrane helix</keyword>
<protein>
    <recommendedName>
        <fullName evidence="4">PH domain-containing protein</fullName>
    </recommendedName>
</protein>
<sequence length="277" mass="29759">MPWWMSRLRRVSAVSVRVLATVLGAGAFGAGVFDSFVLQPLSWRIEPRGLGVALGLLGLLVSLGGAPLLFLLLTRRLRHRPAAFGVGPDAGFTVATASRYPAATGVLLLMAAGTQVLAERVPDTDQVRPTALFGSAWASGALAVTLAGLGLAYIWLLRYRLTLTPDGITAHTMLGSCRVPWAQLGPGGPLVPGRRARTMPVRYRRSDGRTRTLRLSPYYLAVDPAFLAPVIRHYGEQPQHRARIGTCQELERLQAGFAAWHGTPDHRPTALAAASES</sequence>